<dbReference type="Gene3D" id="3.40.50.880">
    <property type="match status" value="1"/>
</dbReference>
<reference evidence="3 4" key="1">
    <citation type="submission" date="2016-03" db="EMBL/GenBank/DDBJ databases">
        <title>Mechanisms controlling the formation of the plant cell surface in tip-growing cells are functionally conserved among land plants.</title>
        <authorList>
            <person name="Honkanen S."/>
            <person name="Jones V.A."/>
            <person name="Morieri G."/>
            <person name="Champion C."/>
            <person name="Hetherington A.J."/>
            <person name="Kelly S."/>
            <person name="Saint-Marcoux D."/>
            <person name="Proust H."/>
            <person name="Prescott H."/>
            <person name="Dolan L."/>
        </authorList>
    </citation>
    <scope>NUCLEOTIDE SEQUENCE [LARGE SCALE GENOMIC DNA]</scope>
    <source>
        <strain evidence="4">cv. Tak-1 and cv. Tak-2</strain>
        <tissue evidence="3">Whole gametophyte</tissue>
    </source>
</reference>
<dbReference type="AlphaFoldDB" id="A0A176VN50"/>
<protein>
    <recommendedName>
        <fullName evidence="1">DJ-1/PfpI domain-containing protein</fullName>
    </recommendedName>
</protein>
<evidence type="ECO:0000313" key="5">
    <source>
        <dbReference type="Proteomes" id="UP001162541"/>
    </source>
</evidence>
<dbReference type="Pfam" id="PF01965">
    <property type="entry name" value="DJ-1_PfpI"/>
    <property type="match status" value="1"/>
</dbReference>
<sequence>MSQAGRKLVIAIPIFDGIMALDAIGPFDCVQQLPNVEVVFVSHKPGPYKASYGALSLIATASFDDVPSPDVIIVPGGSGTRLLLEDEPLLKWIQKAHETTLYTTSVCTGSLLLAAAGLLKGVTTSSHWNAFTLLESYGAKPTSKRYVQEGKILTGAGVSAGIDMGLFLVSLLSDEETAKAVQLFIEYDPQPPFDCGSVSKATPEIVAIAKSFGARLLNHAQQHYKA</sequence>
<dbReference type="EMBL" id="AP019871">
    <property type="protein sequence ID" value="BBN14493.1"/>
    <property type="molecule type" value="Genomic_DNA"/>
</dbReference>
<dbReference type="SUPFAM" id="SSF52317">
    <property type="entry name" value="Class I glutamine amidotransferase-like"/>
    <property type="match status" value="1"/>
</dbReference>
<dbReference type="InterPro" id="IPR052158">
    <property type="entry name" value="INH-QAR"/>
</dbReference>
<accession>A0A176VN50</accession>
<reference evidence="2" key="2">
    <citation type="journal article" date="2019" name="Curr. Biol.">
        <title>Chromatin organization in early land plants reveals an ancestral association between H3K27me3, transposons, and constitutive heterochromatin.</title>
        <authorList>
            <person name="Montgomery S.A."/>
            <person name="Tanizawa Y."/>
            <person name="Galik B."/>
            <person name="Wang N."/>
            <person name="Ito T."/>
            <person name="Mochizuki T."/>
            <person name="Akimcheva S."/>
            <person name="Bowman J."/>
            <person name="Cognat V."/>
            <person name="Drouard L."/>
            <person name="Ekker H."/>
            <person name="Houng S."/>
            <person name="Kohchi T."/>
            <person name="Lin S."/>
            <person name="Liu L.D."/>
            <person name="Nakamura Y."/>
            <person name="Valeeva L.R."/>
            <person name="Shakirov E.V."/>
            <person name="Shippen D.E."/>
            <person name="Wei W."/>
            <person name="Yagura M."/>
            <person name="Yamaoka S."/>
            <person name="Yamato K.T."/>
            <person name="Liu C."/>
            <person name="Berger F."/>
        </authorList>
    </citation>
    <scope>NUCLEOTIDE SEQUENCE [LARGE SCALE GENOMIC DNA]</scope>
    <source>
        <strain evidence="2">Tak-1</strain>
    </source>
</reference>
<organism evidence="3 4">
    <name type="scientific">Marchantia polymorpha subsp. ruderalis</name>
    <dbReference type="NCBI Taxonomy" id="1480154"/>
    <lineage>
        <taxon>Eukaryota</taxon>
        <taxon>Viridiplantae</taxon>
        <taxon>Streptophyta</taxon>
        <taxon>Embryophyta</taxon>
        <taxon>Marchantiophyta</taxon>
        <taxon>Marchantiopsida</taxon>
        <taxon>Marchantiidae</taxon>
        <taxon>Marchantiales</taxon>
        <taxon>Marchantiaceae</taxon>
        <taxon>Marchantia</taxon>
    </lineage>
</organism>
<dbReference type="PANTHER" id="PTHR43130">
    <property type="entry name" value="ARAC-FAMILY TRANSCRIPTIONAL REGULATOR"/>
    <property type="match status" value="1"/>
</dbReference>
<dbReference type="Proteomes" id="UP000077202">
    <property type="component" value="Unassembled WGS sequence"/>
</dbReference>
<gene>
    <name evidence="3" type="ORF">AXG93_1275s1420</name>
    <name evidence="2" type="ORF">Mp_6g12200</name>
</gene>
<dbReference type="InterPro" id="IPR029062">
    <property type="entry name" value="Class_I_gatase-like"/>
</dbReference>
<dbReference type="EMBL" id="LVLJ01003353">
    <property type="protein sequence ID" value="OAE21731.1"/>
    <property type="molecule type" value="Genomic_DNA"/>
</dbReference>
<evidence type="ECO:0000259" key="1">
    <source>
        <dbReference type="Pfam" id="PF01965"/>
    </source>
</evidence>
<feature type="domain" description="DJ-1/PfpI" evidence="1">
    <location>
        <begin position="10"/>
        <end position="169"/>
    </location>
</feature>
<reference evidence="5" key="3">
    <citation type="journal article" date="2020" name="Curr. Biol.">
        <title>Chromatin organization in early land plants reveals an ancestral association between H3K27me3, transposons, and constitutive heterochromatin.</title>
        <authorList>
            <person name="Montgomery S.A."/>
            <person name="Tanizawa Y."/>
            <person name="Galik B."/>
            <person name="Wang N."/>
            <person name="Ito T."/>
            <person name="Mochizuki T."/>
            <person name="Akimcheva S."/>
            <person name="Bowman J.L."/>
            <person name="Cognat V."/>
            <person name="Marechal-Drouard L."/>
            <person name="Ekker H."/>
            <person name="Hong S.F."/>
            <person name="Kohchi T."/>
            <person name="Lin S.S."/>
            <person name="Liu L.D."/>
            <person name="Nakamura Y."/>
            <person name="Valeeva L.R."/>
            <person name="Shakirov E.V."/>
            <person name="Shippen D.E."/>
            <person name="Wei W.L."/>
            <person name="Yagura M."/>
            <person name="Yamaoka S."/>
            <person name="Yamato K.T."/>
            <person name="Liu C."/>
            <person name="Berger F."/>
        </authorList>
    </citation>
    <scope>NUCLEOTIDE SEQUENCE [LARGE SCALE GENOMIC DNA]</scope>
    <source>
        <strain evidence="5">Tak-1</strain>
    </source>
</reference>
<keyword evidence="4" id="KW-1185">Reference proteome</keyword>
<dbReference type="InterPro" id="IPR002818">
    <property type="entry name" value="DJ-1/PfpI"/>
</dbReference>
<evidence type="ECO:0000313" key="4">
    <source>
        <dbReference type="Proteomes" id="UP000077202"/>
    </source>
</evidence>
<evidence type="ECO:0000313" key="2">
    <source>
        <dbReference type="EMBL" id="BBN14493.1"/>
    </source>
</evidence>
<evidence type="ECO:0000313" key="3">
    <source>
        <dbReference type="EMBL" id="OAE21731.1"/>
    </source>
</evidence>
<dbReference type="CDD" id="cd03139">
    <property type="entry name" value="GATase1_PfpI_2"/>
    <property type="match status" value="1"/>
</dbReference>
<dbReference type="Proteomes" id="UP001162541">
    <property type="component" value="Chromosome 6"/>
</dbReference>
<name>A0A176VN50_MARPO</name>
<dbReference type="GO" id="GO:0006355">
    <property type="term" value="P:regulation of DNA-templated transcription"/>
    <property type="evidence" value="ECO:0007669"/>
    <property type="project" value="TreeGrafter"/>
</dbReference>
<dbReference type="PANTHER" id="PTHR43130:SF2">
    <property type="entry name" value="DJ-1_PFPI DOMAIN-CONTAINING PROTEIN"/>
    <property type="match status" value="1"/>
</dbReference>
<proteinExistence type="predicted"/>